<dbReference type="Proteomes" id="UP000204415">
    <property type="component" value="Segment"/>
</dbReference>
<dbReference type="EMBL" id="KR136259">
    <property type="protein sequence ID" value="AKG94241.1"/>
    <property type="molecule type" value="Genomic_DNA"/>
</dbReference>
<organism evidence="1 2">
    <name type="scientific">Polaribacter phage P12002L</name>
    <dbReference type="NCBI Taxonomy" id="1647386"/>
    <lineage>
        <taxon>Viruses</taxon>
        <taxon>Duplodnaviria</taxon>
        <taxon>Heunggongvirae</taxon>
        <taxon>Uroviricota</taxon>
        <taxon>Caudoviricetes</taxon>
        <taxon>Incheonvirus</taxon>
        <taxon>Incheonvirus P12002L</taxon>
    </lineage>
</organism>
<dbReference type="RefSeq" id="YP_009209727.1">
    <property type="nucleotide sequence ID" value="NC_028924.1"/>
</dbReference>
<gene>
    <name evidence="1" type="ORF">P12002L_0067</name>
</gene>
<dbReference type="GeneID" id="26636146"/>
<name>A0A0F7DD16_9CAUD</name>
<keyword evidence="2" id="KW-1185">Reference proteome</keyword>
<reference evidence="1 2" key="1">
    <citation type="journal article" date="2015" name="Stand. Genomic Sci.">
        <title>Complete genome sequences of bacteriophages P12002L and P12002S, two lytic phages that infect a marine Polaribacter strain.</title>
        <authorList>
            <person name="Kang I."/>
            <person name="Jang H."/>
            <person name="Cho J.-C."/>
        </authorList>
    </citation>
    <scope>NUCLEOTIDE SEQUENCE [LARGE SCALE GENOMIC DNA]</scope>
</reference>
<evidence type="ECO:0000313" key="2">
    <source>
        <dbReference type="Proteomes" id="UP000204415"/>
    </source>
</evidence>
<protein>
    <submittedName>
        <fullName evidence="1">Uncharacterized protein</fullName>
    </submittedName>
</protein>
<dbReference type="KEGG" id="vg:26636146"/>
<evidence type="ECO:0000313" key="1">
    <source>
        <dbReference type="EMBL" id="AKG94241.1"/>
    </source>
</evidence>
<accession>A0A0F7DD16</accession>
<proteinExistence type="predicted"/>
<sequence length="45" mass="5455">MKKYIFKHNKKNIKISIKTNNAISAKWTLERLTTNYKEFNLKKII</sequence>